<dbReference type="PANTHER" id="PTHR23063:SF52">
    <property type="entry name" value="LYSOPHOSPHATIDYLCHOLINE ACYLTRANSFERASE"/>
    <property type="match status" value="1"/>
</dbReference>
<dbReference type="GO" id="GO:0016746">
    <property type="term" value="F:acyltransferase activity"/>
    <property type="evidence" value="ECO:0007669"/>
    <property type="project" value="UniProtKB-KW"/>
</dbReference>
<comment type="subcellular location">
    <subcellularLocation>
        <location evidence="1">Membrane</location>
    </subcellularLocation>
</comment>
<dbReference type="CDD" id="cd07989">
    <property type="entry name" value="LPLAT_AGPAT-like"/>
    <property type="match status" value="1"/>
</dbReference>
<dbReference type="PANTHER" id="PTHR23063">
    <property type="entry name" value="PHOSPHOLIPID ACYLTRANSFERASE"/>
    <property type="match status" value="1"/>
</dbReference>
<evidence type="ECO:0000256" key="1">
    <source>
        <dbReference type="ARBA" id="ARBA00004370"/>
    </source>
</evidence>
<evidence type="ECO:0000256" key="2">
    <source>
        <dbReference type="ARBA" id="ARBA00022679"/>
    </source>
</evidence>
<comment type="caution">
    <text evidence="10">The sequence shown here is derived from an EMBL/GenBank/DDBJ whole genome shotgun (WGS) entry which is preliminary data.</text>
</comment>
<feature type="domain" description="Phospholipid/glycerol acyltransferase" evidence="9">
    <location>
        <begin position="103"/>
        <end position="217"/>
    </location>
</feature>
<gene>
    <name evidence="10" type="ORF">EH31_04200</name>
</gene>
<dbReference type="Pfam" id="PF01553">
    <property type="entry name" value="Acyltransferase"/>
    <property type="match status" value="1"/>
</dbReference>
<dbReference type="Proteomes" id="UP000027647">
    <property type="component" value="Unassembled WGS sequence"/>
</dbReference>
<keyword evidence="3 8" id="KW-0812">Transmembrane</keyword>
<evidence type="ECO:0000256" key="3">
    <source>
        <dbReference type="ARBA" id="ARBA00022692"/>
    </source>
</evidence>
<sequence length="312" mass="34497">MNEEPTVSPCPGALTQTHGSEVAWSLRVAAARGETTPISLRGWLRIITRSLLMATLIIVFVPLHYLYRVFAYGSPFPMWFLRFTARIAGAKVHIHGTHLKRDVFYMANHVSWLDILSLAGACGTAFVAKAELEQAPLVGWLAKMNRTVFVKREARMSVADQINALKEALADNWSVTVFPEGTTTDGQSLLPFKTSMLSVLEPPPPGVMVQPVLIDYGTVAEWIGWIGEEDGLNNAKRVLSRKGTFPLHIHFLEPFSPAEYQGRKAISVEGRRRIEEALCEALGKPLRSFAHDVPPIRYSASGGKTVHEIEGP</sequence>
<keyword evidence="7 10" id="KW-0012">Acyltransferase</keyword>
<feature type="transmembrane region" description="Helical" evidence="8">
    <location>
        <begin position="46"/>
        <end position="67"/>
    </location>
</feature>
<evidence type="ECO:0000256" key="5">
    <source>
        <dbReference type="ARBA" id="ARBA00023098"/>
    </source>
</evidence>
<evidence type="ECO:0000313" key="10">
    <source>
        <dbReference type="EMBL" id="KEO91881.1"/>
    </source>
</evidence>
<proteinExistence type="predicted"/>
<dbReference type="InterPro" id="IPR002123">
    <property type="entry name" value="Plipid/glycerol_acylTrfase"/>
</dbReference>
<dbReference type="OrthoDB" id="9806880at2"/>
<dbReference type="SUPFAM" id="SSF69593">
    <property type="entry name" value="Glycerol-3-phosphate (1)-acyltransferase"/>
    <property type="match status" value="1"/>
</dbReference>
<organism evidence="10 11">
    <name type="scientific">Erythrobacter longus</name>
    <dbReference type="NCBI Taxonomy" id="1044"/>
    <lineage>
        <taxon>Bacteria</taxon>
        <taxon>Pseudomonadati</taxon>
        <taxon>Pseudomonadota</taxon>
        <taxon>Alphaproteobacteria</taxon>
        <taxon>Sphingomonadales</taxon>
        <taxon>Erythrobacteraceae</taxon>
        <taxon>Erythrobacter/Porphyrobacter group</taxon>
        <taxon>Erythrobacter</taxon>
    </lineage>
</organism>
<protein>
    <submittedName>
        <fullName evidence="10">Acyl-phosphate glycerol 3-phosphate acyltransferase</fullName>
    </submittedName>
</protein>
<dbReference type="eggNOG" id="COG0204">
    <property type="taxonomic scope" value="Bacteria"/>
</dbReference>
<dbReference type="EMBL" id="JMIW01000001">
    <property type="protein sequence ID" value="KEO91881.1"/>
    <property type="molecule type" value="Genomic_DNA"/>
</dbReference>
<keyword evidence="6 8" id="KW-0472">Membrane</keyword>
<evidence type="ECO:0000259" key="9">
    <source>
        <dbReference type="SMART" id="SM00563"/>
    </source>
</evidence>
<keyword evidence="5" id="KW-0443">Lipid metabolism</keyword>
<keyword evidence="2 10" id="KW-0808">Transferase</keyword>
<dbReference type="AlphaFoldDB" id="A0A074MAN8"/>
<evidence type="ECO:0000256" key="6">
    <source>
        <dbReference type="ARBA" id="ARBA00023136"/>
    </source>
</evidence>
<keyword evidence="4 8" id="KW-1133">Transmembrane helix</keyword>
<evidence type="ECO:0000256" key="8">
    <source>
        <dbReference type="SAM" id="Phobius"/>
    </source>
</evidence>
<dbReference type="SMART" id="SM00563">
    <property type="entry name" value="PlsC"/>
    <property type="match status" value="1"/>
</dbReference>
<name>A0A074MAN8_ERYLO</name>
<keyword evidence="11" id="KW-1185">Reference proteome</keyword>
<evidence type="ECO:0000313" key="11">
    <source>
        <dbReference type="Proteomes" id="UP000027647"/>
    </source>
</evidence>
<dbReference type="GO" id="GO:0006629">
    <property type="term" value="P:lipid metabolic process"/>
    <property type="evidence" value="ECO:0007669"/>
    <property type="project" value="UniProtKB-KW"/>
</dbReference>
<dbReference type="STRING" id="1044.EH31_04200"/>
<accession>A0A074MAN8</accession>
<dbReference type="RefSeq" id="WP_081853204.1">
    <property type="nucleotide sequence ID" value="NZ_JMIW01000001.1"/>
</dbReference>
<reference evidence="10 11" key="1">
    <citation type="submission" date="2014-04" db="EMBL/GenBank/DDBJ databases">
        <title>A comprehensive comparison of genomes of Erythrobacter spp. strains.</title>
        <authorList>
            <person name="Zheng Q."/>
        </authorList>
    </citation>
    <scope>NUCLEOTIDE SEQUENCE [LARGE SCALE GENOMIC DNA]</scope>
    <source>
        <strain evidence="10 11">DSM 6997</strain>
    </source>
</reference>
<dbReference type="GO" id="GO:0016020">
    <property type="term" value="C:membrane"/>
    <property type="evidence" value="ECO:0007669"/>
    <property type="project" value="UniProtKB-SubCell"/>
</dbReference>
<evidence type="ECO:0000256" key="4">
    <source>
        <dbReference type="ARBA" id="ARBA00022989"/>
    </source>
</evidence>
<evidence type="ECO:0000256" key="7">
    <source>
        <dbReference type="ARBA" id="ARBA00023315"/>
    </source>
</evidence>